<dbReference type="PRINTS" id="PR00036">
    <property type="entry name" value="HTHLACI"/>
</dbReference>
<keyword evidence="1" id="KW-0805">Transcription regulation</keyword>
<dbReference type="PANTHER" id="PTHR30146:SF154">
    <property type="entry name" value="TRANSCRIPTION REGULATOR, MEMBER OF GALR FAMILY"/>
    <property type="match status" value="1"/>
</dbReference>
<dbReference type="CDD" id="cd06267">
    <property type="entry name" value="PBP1_LacI_sugar_binding-like"/>
    <property type="match status" value="1"/>
</dbReference>
<protein>
    <submittedName>
        <fullName evidence="5">LacI family DNA-binding transcriptional regulator</fullName>
    </submittedName>
</protein>
<keyword evidence="3" id="KW-0804">Transcription</keyword>
<dbReference type="Pfam" id="PF00532">
    <property type="entry name" value="Peripla_BP_1"/>
    <property type="match status" value="1"/>
</dbReference>
<dbReference type="InterPro" id="IPR010982">
    <property type="entry name" value="Lambda_DNA-bd_dom_sf"/>
</dbReference>
<evidence type="ECO:0000259" key="4">
    <source>
        <dbReference type="PROSITE" id="PS50932"/>
    </source>
</evidence>
<accession>A0ABR7FXJ3</accession>
<evidence type="ECO:0000313" key="5">
    <source>
        <dbReference type="EMBL" id="MBC5679914.1"/>
    </source>
</evidence>
<evidence type="ECO:0000313" key="6">
    <source>
        <dbReference type="Proteomes" id="UP000628463"/>
    </source>
</evidence>
<name>A0ABR7FXJ3_9FIRM</name>
<comment type="caution">
    <text evidence="5">The sequence shown here is derived from an EMBL/GenBank/DDBJ whole genome shotgun (WGS) entry which is preliminary data.</text>
</comment>
<dbReference type="Pfam" id="PF00356">
    <property type="entry name" value="LacI"/>
    <property type="match status" value="1"/>
</dbReference>
<dbReference type="SUPFAM" id="SSF47413">
    <property type="entry name" value="lambda repressor-like DNA-binding domains"/>
    <property type="match status" value="1"/>
</dbReference>
<dbReference type="InterPro" id="IPR000843">
    <property type="entry name" value="HTH_LacI"/>
</dbReference>
<sequence>MNIYDVSKKAGVSIATVSRVLNGNHNVSEKTRSKVISAMKELDYTPNIFARGLGLNTMKTIGIMCTDSSDTYLANAVYYVEQKLRSFGYDALLCCTGNDYINKKKYMSLLLSKRVDGIILIGSQFVNNSPGSDNSYIIDASSEIPIILVNGYLAGDNIYCVMCNDHDAVYNAASDMIKAGHRDFVYLYTSTSFSGMNKLRGFKDAMDEAGIHIDKDRFHLCTKSISKSNDYLSFIYEKNVPFDAILTSDDSLAVGAVKFAYKHGIKVPDELEIVGYNNSVLANCTEPELSSIDSKVEQLSSNAVDLLMEVLGGGSVSNINTVTADLIKRQTTKF</sequence>
<organism evidence="5 6">
    <name type="scientific">Lachnospira hominis</name>
    <name type="common">ex Liu et al. 2021</name>
    <dbReference type="NCBI Taxonomy" id="2763051"/>
    <lineage>
        <taxon>Bacteria</taxon>
        <taxon>Bacillati</taxon>
        <taxon>Bacillota</taxon>
        <taxon>Clostridia</taxon>
        <taxon>Lachnospirales</taxon>
        <taxon>Lachnospiraceae</taxon>
        <taxon>Lachnospira</taxon>
    </lineage>
</organism>
<dbReference type="PANTHER" id="PTHR30146">
    <property type="entry name" value="LACI-RELATED TRANSCRIPTIONAL REPRESSOR"/>
    <property type="match status" value="1"/>
</dbReference>
<gene>
    <name evidence="5" type="ORF">H8S01_02925</name>
</gene>
<dbReference type="EMBL" id="JACOPD010000002">
    <property type="protein sequence ID" value="MBC5679914.1"/>
    <property type="molecule type" value="Genomic_DNA"/>
</dbReference>
<evidence type="ECO:0000256" key="3">
    <source>
        <dbReference type="ARBA" id="ARBA00023163"/>
    </source>
</evidence>
<dbReference type="Gene3D" id="3.40.50.2300">
    <property type="match status" value="2"/>
</dbReference>
<evidence type="ECO:0000256" key="2">
    <source>
        <dbReference type="ARBA" id="ARBA00023125"/>
    </source>
</evidence>
<feature type="domain" description="HTH lacI-type" evidence="4">
    <location>
        <begin position="1"/>
        <end position="55"/>
    </location>
</feature>
<dbReference type="RefSeq" id="WP_021866426.1">
    <property type="nucleotide sequence ID" value="NZ_JACOPD010000002.1"/>
</dbReference>
<dbReference type="PROSITE" id="PS50932">
    <property type="entry name" value="HTH_LACI_2"/>
    <property type="match status" value="1"/>
</dbReference>
<evidence type="ECO:0000256" key="1">
    <source>
        <dbReference type="ARBA" id="ARBA00023015"/>
    </source>
</evidence>
<dbReference type="InterPro" id="IPR028082">
    <property type="entry name" value="Peripla_BP_I"/>
</dbReference>
<reference evidence="5 6" key="1">
    <citation type="submission" date="2020-08" db="EMBL/GenBank/DDBJ databases">
        <title>Genome public.</title>
        <authorList>
            <person name="Liu C."/>
            <person name="Sun Q."/>
        </authorList>
    </citation>
    <scope>NUCLEOTIDE SEQUENCE [LARGE SCALE GENOMIC DNA]</scope>
    <source>
        <strain evidence="5 6">NSJ-43</strain>
    </source>
</reference>
<dbReference type="InterPro" id="IPR001761">
    <property type="entry name" value="Peripla_BP/Lac1_sug-bd_dom"/>
</dbReference>
<dbReference type="Gene3D" id="1.10.260.40">
    <property type="entry name" value="lambda repressor-like DNA-binding domains"/>
    <property type="match status" value="1"/>
</dbReference>
<dbReference type="Proteomes" id="UP000628463">
    <property type="component" value="Unassembled WGS sequence"/>
</dbReference>
<dbReference type="GO" id="GO:0003677">
    <property type="term" value="F:DNA binding"/>
    <property type="evidence" value="ECO:0007669"/>
    <property type="project" value="UniProtKB-KW"/>
</dbReference>
<dbReference type="SMART" id="SM00354">
    <property type="entry name" value="HTH_LACI"/>
    <property type="match status" value="1"/>
</dbReference>
<dbReference type="SUPFAM" id="SSF53822">
    <property type="entry name" value="Periplasmic binding protein-like I"/>
    <property type="match status" value="1"/>
</dbReference>
<proteinExistence type="predicted"/>
<keyword evidence="2 5" id="KW-0238">DNA-binding</keyword>
<keyword evidence="6" id="KW-1185">Reference proteome</keyword>
<dbReference type="CDD" id="cd01392">
    <property type="entry name" value="HTH_LacI"/>
    <property type="match status" value="1"/>
</dbReference>